<dbReference type="Gene3D" id="2.160.20.80">
    <property type="entry name" value="E3 ubiquitin-protein ligase SopA"/>
    <property type="match status" value="1"/>
</dbReference>
<dbReference type="Pfam" id="PF00805">
    <property type="entry name" value="Pentapeptide"/>
    <property type="match status" value="2"/>
</dbReference>
<gene>
    <name evidence="1" type="ORF">DCF15_16380</name>
</gene>
<dbReference type="EMBL" id="QBMP01000200">
    <property type="protein sequence ID" value="PZO49935.1"/>
    <property type="molecule type" value="Genomic_DNA"/>
</dbReference>
<accession>A0A2W4YUT2</accession>
<protein>
    <recommendedName>
        <fullName evidence="3">Low-complexity protein</fullName>
    </recommendedName>
</protein>
<sequence length="420" mass="46760">MKWVLEQQRQEVSQQIPGLVAEDLRQVLQEAALCVVQSGNETAKLAMLKSRFMDDANPVADLLKRAQTETERTEDKALNNLLTAFYLKPGEGDKTGSVEFAHKSFGEFLFAERLKVAFEDWTELDPRQRPRLNDAAVARQIYDLLGYGPLTVEIVDYLKELLFSAEEGDDLARLSHRLHQFYDSWCEGFYIDKVPGDNLPQSKMMQLNAAEIATGVRQVDIHAGLNVMILLFEMHRYGQQQDDETSRWALHFHPCGDLKTGVLDREKLLRIIGYSQLIRLHRFVATVGRHLSDANLSDANLSDANLSFANLSQADLRAANLSHAALRAANLIAANLIAADLRYADLCAASLSHANLSSANLSHANLIAADLSSADLRAANLSYTNLENILFDEETNWADAKGLETAKNLPEALKQQLGLS</sequence>
<reference evidence="2" key="1">
    <citation type="submission" date="2018-04" db="EMBL/GenBank/DDBJ databases">
        <authorList>
            <person name="Cornet L."/>
        </authorList>
    </citation>
    <scope>NUCLEOTIDE SEQUENCE [LARGE SCALE GENOMIC DNA]</scope>
</reference>
<evidence type="ECO:0000313" key="2">
    <source>
        <dbReference type="Proteomes" id="UP000249794"/>
    </source>
</evidence>
<dbReference type="PANTHER" id="PTHR14136">
    <property type="entry name" value="BTB_POZ DOMAIN-CONTAINING PROTEIN KCTD9"/>
    <property type="match status" value="1"/>
</dbReference>
<reference evidence="1 2" key="2">
    <citation type="submission" date="2018-06" db="EMBL/GenBank/DDBJ databases">
        <title>Metagenomic assembly of (sub)arctic Cyanobacteria and their associated microbiome from non-axenic cultures.</title>
        <authorList>
            <person name="Baurain D."/>
        </authorList>
    </citation>
    <scope>NUCLEOTIDE SEQUENCE [LARGE SCALE GENOMIC DNA]</scope>
    <source>
        <strain evidence="1">ULC027bin1</strain>
    </source>
</reference>
<organism evidence="1 2">
    <name type="scientific">Phormidesmis priestleyi</name>
    <dbReference type="NCBI Taxonomy" id="268141"/>
    <lineage>
        <taxon>Bacteria</taxon>
        <taxon>Bacillati</taxon>
        <taxon>Cyanobacteriota</taxon>
        <taxon>Cyanophyceae</taxon>
        <taxon>Leptolyngbyales</taxon>
        <taxon>Leptolyngbyaceae</taxon>
        <taxon>Phormidesmis</taxon>
    </lineage>
</organism>
<dbReference type="SUPFAM" id="SSF141571">
    <property type="entry name" value="Pentapeptide repeat-like"/>
    <property type="match status" value="1"/>
</dbReference>
<dbReference type="PANTHER" id="PTHR14136:SF17">
    <property type="entry name" value="BTB_POZ DOMAIN-CONTAINING PROTEIN KCTD9"/>
    <property type="match status" value="1"/>
</dbReference>
<evidence type="ECO:0008006" key="3">
    <source>
        <dbReference type="Google" id="ProtNLM"/>
    </source>
</evidence>
<comment type="caution">
    <text evidence="1">The sequence shown here is derived from an EMBL/GenBank/DDBJ whole genome shotgun (WGS) entry which is preliminary data.</text>
</comment>
<dbReference type="Proteomes" id="UP000249794">
    <property type="component" value="Unassembled WGS sequence"/>
</dbReference>
<dbReference type="InterPro" id="IPR001646">
    <property type="entry name" value="5peptide_repeat"/>
</dbReference>
<evidence type="ECO:0000313" key="1">
    <source>
        <dbReference type="EMBL" id="PZO49935.1"/>
    </source>
</evidence>
<proteinExistence type="predicted"/>
<dbReference type="InterPro" id="IPR051082">
    <property type="entry name" value="Pentapeptide-BTB/POZ_domain"/>
</dbReference>
<name>A0A2W4YUT2_9CYAN</name>
<dbReference type="AlphaFoldDB" id="A0A2W4YUT2"/>